<evidence type="ECO:0000313" key="2">
    <source>
        <dbReference type="EMBL" id="POF63434.1"/>
    </source>
</evidence>
<gene>
    <name evidence="2" type="ORF">KMAL_09900</name>
</gene>
<comment type="caution">
    <text evidence="2">The sequence shown here is derived from an EMBL/GenBank/DDBJ whole genome shotgun (WGS) entry which is preliminary data.</text>
</comment>
<keyword evidence="1" id="KW-0812">Transmembrane</keyword>
<evidence type="ECO:0000313" key="3">
    <source>
        <dbReference type="Proteomes" id="UP000237344"/>
    </source>
</evidence>
<keyword evidence="1" id="KW-0472">Membrane</keyword>
<accession>A0A2S3W3G8</accession>
<feature type="transmembrane region" description="Helical" evidence="1">
    <location>
        <begin position="6"/>
        <end position="21"/>
    </location>
</feature>
<protein>
    <submittedName>
        <fullName evidence="2">Uncharacterized protein</fullName>
    </submittedName>
</protein>
<proteinExistence type="predicted"/>
<dbReference type="AlphaFoldDB" id="A0A2S3W3G8"/>
<name>A0A2S3W3G8_9PROT</name>
<feature type="transmembrane region" description="Helical" evidence="1">
    <location>
        <begin position="33"/>
        <end position="52"/>
    </location>
</feature>
<dbReference type="EMBL" id="POTC01000008">
    <property type="protein sequence ID" value="POF63434.1"/>
    <property type="molecule type" value="Genomic_DNA"/>
</dbReference>
<dbReference type="RefSeq" id="WP_110094638.1">
    <property type="nucleotide sequence ID" value="NZ_NKUE01000006.1"/>
</dbReference>
<sequence>MGIAGVFLIFVAVAYLTELLFPHMGGYCRTLEGFYLIFAVAALVLGITRRAPDTSLPPPAGK</sequence>
<keyword evidence="1" id="KW-1133">Transmembrane helix</keyword>
<evidence type="ECO:0000256" key="1">
    <source>
        <dbReference type="SAM" id="Phobius"/>
    </source>
</evidence>
<keyword evidence="3" id="KW-1185">Reference proteome</keyword>
<organism evidence="2 3">
    <name type="scientific">Novacetimonas maltaceti</name>
    <dbReference type="NCBI Taxonomy" id="1203393"/>
    <lineage>
        <taxon>Bacteria</taxon>
        <taxon>Pseudomonadati</taxon>
        <taxon>Pseudomonadota</taxon>
        <taxon>Alphaproteobacteria</taxon>
        <taxon>Acetobacterales</taxon>
        <taxon>Acetobacteraceae</taxon>
        <taxon>Novacetimonas</taxon>
    </lineage>
</organism>
<reference evidence="2 3" key="1">
    <citation type="submission" date="2018-01" db="EMBL/GenBank/DDBJ databases">
        <title>Draft Genome Sequence of Komagataeibacter maltaceti LMG 1529, a Vinegar Producing Acetic Acid Bacterium Isolated from Malt Vinegar Brewery Acetifiers.</title>
        <authorList>
            <person name="Zhang Q."/>
            <person name="Hollensteiner J."/>
            <person name="Poehlein A."/>
            <person name="Daniel R."/>
        </authorList>
    </citation>
    <scope>NUCLEOTIDE SEQUENCE [LARGE SCALE GENOMIC DNA]</scope>
    <source>
        <strain evidence="2 3">LMG 1529</strain>
    </source>
</reference>
<dbReference type="Proteomes" id="UP000237344">
    <property type="component" value="Unassembled WGS sequence"/>
</dbReference>
<dbReference type="OrthoDB" id="7280499at2"/>